<evidence type="ECO:0000256" key="1">
    <source>
        <dbReference type="ARBA" id="ARBA00022723"/>
    </source>
</evidence>
<dbReference type="EMBL" id="CAJMWW010000083">
    <property type="protein sequence ID" value="CAE6428929.1"/>
    <property type="molecule type" value="Genomic_DNA"/>
</dbReference>
<comment type="caution">
    <text evidence="5">The sequence shown here is derived from an EMBL/GenBank/DDBJ whole genome shotgun (WGS) entry which is preliminary data.</text>
</comment>
<proteinExistence type="predicted"/>
<name>A0A8H2XM88_9AGAM</name>
<keyword evidence="4" id="KW-0812">Transmembrane</keyword>
<evidence type="ECO:0000256" key="4">
    <source>
        <dbReference type="SAM" id="Phobius"/>
    </source>
</evidence>
<dbReference type="SUPFAM" id="SSF57850">
    <property type="entry name" value="RING/U-box"/>
    <property type="match status" value="1"/>
</dbReference>
<sequence length="210" mass="23808">MNRVPPLIQIPAYEPELVLLVDDGTGPFDQQAAAPVREDVTRHRHEMSEVRLTVYGNCPACGEQVGTLSHLPYARCRLPEGCGHMFCRTCLVDYLPVMREGNHQHRSDCRHYEPFDRVDTPPAYTMPLVQEHYVHPMQVQVVQNPRFFVTPNSDSQVRKWSKWVLWAIFAWLVLEVALAFFMVFTGHCGCHQAGPNARIAAAAASPRISD</sequence>
<dbReference type="AlphaFoldDB" id="A0A8H2XM88"/>
<gene>
    <name evidence="5" type="ORF">RDB_LOCUS62652</name>
</gene>
<protein>
    <recommendedName>
        <fullName evidence="7">RING-type domain-containing protein</fullName>
    </recommendedName>
</protein>
<keyword evidence="4" id="KW-0472">Membrane</keyword>
<evidence type="ECO:0000256" key="3">
    <source>
        <dbReference type="ARBA" id="ARBA00022833"/>
    </source>
</evidence>
<dbReference type="GO" id="GO:0008270">
    <property type="term" value="F:zinc ion binding"/>
    <property type="evidence" value="ECO:0007669"/>
    <property type="project" value="UniProtKB-KW"/>
</dbReference>
<dbReference type="InterPro" id="IPR017907">
    <property type="entry name" value="Znf_RING_CS"/>
</dbReference>
<evidence type="ECO:0000313" key="6">
    <source>
        <dbReference type="Proteomes" id="UP000663841"/>
    </source>
</evidence>
<evidence type="ECO:0000256" key="2">
    <source>
        <dbReference type="ARBA" id="ARBA00022771"/>
    </source>
</evidence>
<feature type="transmembrane region" description="Helical" evidence="4">
    <location>
        <begin position="163"/>
        <end position="184"/>
    </location>
</feature>
<reference evidence="5" key="1">
    <citation type="submission" date="2021-01" db="EMBL/GenBank/DDBJ databases">
        <authorList>
            <person name="Kaushik A."/>
        </authorList>
    </citation>
    <scope>NUCLEOTIDE SEQUENCE</scope>
    <source>
        <strain evidence="5">AG3-T5</strain>
    </source>
</reference>
<accession>A0A8H2XM88</accession>
<evidence type="ECO:0008006" key="7">
    <source>
        <dbReference type="Google" id="ProtNLM"/>
    </source>
</evidence>
<keyword evidence="3" id="KW-0862">Zinc</keyword>
<keyword evidence="2" id="KW-0863">Zinc-finger</keyword>
<keyword evidence="4" id="KW-1133">Transmembrane helix</keyword>
<dbReference type="Proteomes" id="UP000663841">
    <property type="component" value="Unassembled WGS sequence"/>
</dbReference>
<organism evidence="5 6">
    <name type="scientific">Rhizoctonia solani</name>
    <dbReference type="NCBI Taxonomy" id="456999"/>
    <lineage>
        <taxon>Eukaryota</taxon>
        <taxon>Fungi</taxon>
        <taxon>Dikarya</taxon>
        <taxon>Basidiomycota</taxon>
        <taxon>Agaricomycotina</taxon>
        <taxon>Agaricomycetes</taxon>
        <taxon>Cantharellales</taxon>
        <taxon>Ceratobasidiaceae</taxon>
        <taxon>Rhizoctonia</taxon>
    </lineage>
</organism>
<dbReference type="PROSITE" id="PS00518">
    <property type="entry name" value="ZF_RING_1"/>
    <property type="match status" value="1"/>
</dbReference>
<evidence type="ECO:0000313" key="5">
    <source>
        <dbReference type="EMBL" id="CAE6428929.1"/>
    </source>
</evidence>
<keyword evidence="1" id="KW-0479">Metal-binding</keyword>